<sequence length="69" mass="7615">MSQNEHILRAWRDPQYFNNLTAEERAALPANPAAELELSDDLLESVSGADSCETIGSPYCTPCPPIECY</sequence>
<dbReference type="Proteomes" id="UP000009026">
    <property type="component" value="Chromosome"/>
</dbReference>
<dbReference type="NCBIfam" id="TIGR03898">
    <property type="entry name" value="lanti_MRSA_kill"/>
    <property type="match status" value="1"/>
</dbReference>
<proteinExistence type="predicted"/>
<evidence type="ECO:0008006" key="3">
    <source>
        <dbReference type="Google" id="ProtNLM"/>
    </source>
</evidence>
<dbReference type="AlphaFoldDB" id="A0A0H4XG85"/>
<dbReference type="EMBL" id="CP012109">
    <property type="protein sequence ID" value="AKQ67257.1"/>
    <property type="molecule type" value="Genomic_DNA"/>
</dbReference>
<reference evidence="1 2" key="1">
    <citation type="journal article" date="2016" name="PLoS ONE">
        <title>Complete Genome Sequence and Comparative Genomics of a Novel Myxobacterium Myxococcus hansupus.</title>
        <authorList>
            <person name="Sharma G."/>
            <person name="Narwani T."/>
            <person name="Subramanian S."/>
        </authorList>
    </citation>
    <scope>NUCLEOTIDE SEQUENCE [LARGE SCALE GENOMIC DNA]</scope>
    <source>
        <strain evidence="2">mixupus</strain>
    </source>
</reference>
<dbReference type="KEGG" id="mym:A176_004169"/>
<dbReference type="RefSeq" id="WP_002635009.1">
    <property type="nucleotide sequence ID" value="NZ_CP012109.1"/>
</dbReference>
<accession>A0A0H4XG85</accession>
<organism evidence="1 2">
    <name type="scientific">Pseudomyxococcus hansupus</name>
    <dbReference type="NCBI Taxonomy" id="1297742"/>
    <lineage>
        <taxon>Bacteria</taxon>
        <taxon>Pseudomonadati</taxon>
        <taxon>Myxococcota</taxon>
        <taxon>Myxococcia</taxon>
        <taxon>Myxococcales</taxon>
        <taxon>Cystobacterineae</taxon>
        <taxon>Myxococcaceae</taxon>
        <taxon>Pseudomyxococcus</taxon>
    </lineage>
</organism>
<evidence type="ECO:0000313" key="2">
    <source>
        <dbReference type="Proteomes" id="UP000009026"/>
    </source>
</evidence>
<dbReference type="GO" id="GO:0042742">
    <property type="term" value="P:defense response to bacterium"/>
    <property type="evidence" value="ECO:0007669"/>
    <property type="project" value="InterPro"/>
</dbReference>
<protein>
    <recommendedName>
        <fullName evidence="3">Mersacidin/lichenicidin family type 2 lantibiotic</fullName>
    </recommendedName>
</protein>
<gene>
    <name evidence="1" type="ORF">A176_004169</name>
</gene>
<name>A0A0H4XG85_9BACT</name>
<dbReference type="eggNOG" id="ENOG5033G6U">
    <property type="taxonomic scope" value="Bacteria"/>
</dbReference>
<dbReference type="STRING" id="1297742.A176_004169"/>
<dbReference type="PATRIC" id="fig|1297742.4.peg.4213"/>
<evidence type="ECO:0000313" key="1">
    <source>
        <dbReference type="EMBL" id="AKQ67257.1"/>
    </source>
</evidence>
<keyword evidence="2" id="KW-1185">Reference proteome</keyword>
<dbReference type="InterPro" id="IPR027635">
    <property type="entry name" value="Lantibiotic2_lead_pep_dom"/>
</dbReference>